<dbReference type="AlphaFoldDB" id="A0A2A5CDV3"/>
<sequence length="173" mass="19604">MKNMTLRISNIPVLLLLALVLLLGYQNLSAQEQSEQEANKQLLIGFFAFQGSDVERMEQYMADDYVQHNPRFLAMDKFSGASGNRAWVEARIEARERGGLALVDLGGIRLSNPIILMAEGDLVTAIYQGDLPNPDNPAETYEAFAFETFRIRDGKFTEHWDQVTLKEGWMETE</sequence>
<dbReference type="InterPro" id="IPR037401">
    <property type="entry name" value="SnoaL-like"/>
</dbReference>
<evidence type="ECO:0000313" key="2">
    <source>
        <dbReference type="EMBL" id="PCJ42057.1"/>
    </source>
</evidence>
<reference evidence="3" key="1">
    <citation type="submission" date="2017-08" db="EMBL/GenBank/DDBJ databases">
        <title>A dynamic microbial community with high functional redundancy inhabits the cold, oxic subseafloor aquifer.</title>
        <authorList>
            <person name="Tully B.J."/>
            <person name="Wheat C.G."/>
            <person name="Glazer B.T."/>
            <person name="Huber J.A."/>
        </authorList>
    </citation>
    <scope>NUCLEOTIDE SEQUENCE [LARGE SCALE GENOMIC DNA]</scope>
</reference>
<proteinExistence type="predicted"/>
<comment type="caution">
    <text evidence="2">The sequence shown here is derived from an EMBL/GenBank/DDBJ whole genome shotgun (WGS) entry which is preliminary data.</text>
</comment>
<accession>A0A2A5CDV3</accession>
<dbReference type="Pfam" id="PF12680">
    <property type="entry name" value="SnoaL_2"/>
    <property type="match status" value="1"/>
</dbReference>
<gene>
    <name evidence="2" type="ORF">COA71_05545</name>
</gene>
<evidence type="ECO:0000259" key="1">
    <source>
        <dbReference type="Pfam" id="PF12680"/>
    </source>
</evidence>
<feature type="domain" description="SnoaL-like" evidence="1">
    <location>
        <begin position="48"/>
        <end position="159"/>
    </location>
</feature>
<evidence type="ECO:0000313" key="3">
    <source>
        <dbReference type="Proteomes" id="UP000228987"/>
    </source>
</evidence>
<organism evidence="2 3">
    <name type="scientific">SAR86 cluster bacterium</name>
    <dbReference type="NCBI Taxonomy" id="2030880"/>
    <lineage>
        <taxon>Bacteria</taxon>
        <taxon>Pseudomonadati</taxon>
        <taxon>Pseudomonadota</taxon>
        <taxon>Gammaproteobacteria</taxon>
        <taxon>SAR86 cluster</taxon>
    </lineage>
</organism>
<dbReference type="InterPro" id="IPR032710">
    <property type="entry name" value="NTF2-like_dom_sf"/>
</dbReference>
<protein>
    <recommendedName>
        <fullName evidence="1">SnoaL-like domain-containing protein</fullName>
    </recommendedName>
</protein>
<dbReference type="Gene3D" id="3.10.450.50">
    <property type="match status" value="1"/>
</dbReference>
<name>A0A2A5CDV3_9GAMM</name>
<dbReference type="Proteomes" id="UP000228987">
    <property type="component" value="Unassembled WGS sequence"/>
</dbReference>
<dbReference type="EMBL" id="NVWI01000003">
    <property type="protein sequence ID" value="PCJ42057.1"/>
    <property type="molecule type" value="Genomic_DNA"/>
</dbReference>
<dbReference type="SUPFAM" id="SSF54427">
    <property type="entry name" value="NTF2-like"/>
    <property type="match status" value="1"/>
</dbReference>